<protein>
    <recommendedName>
        <fullName evidence="10">Virulence sensor protein BvgS</fullName>
        <ecNumber evidence="2">2.7.13.3</ecNumber>
    </recommendedName>
</protein>
<dbReference type="PROSITE" id="PS50109">
    <property type="entry name" value="HIS_KIN"/>
    <property type="match status" value="1"/>
</dbReference>
<dbReference type="FunFam" id="3.30.565.10:FF:000010">
    <property type="entry name" value="Sensor histidine kinase RcsC"/>
    <property type="match status" value="1"/>
</dbReference>
<dbReference type="Gene3D" id="3.30.450.20">
    <property type="entry name" value="PAS domain"/>
    <property type="match status" value="1"/>
</dbReference>
<evidence type="ECO:0000256" key="12">
    <source>
        <dbReference type="SAM" id="MobiDB-lite"/>
    </source>
</evidence>
<evidence type="ECO:0000256" key="9">
    <source>
        <dbReference type="ARBA" id="ARBA00058004"/>
    </source>
</evidence>
<evidence type="ECO:0000259" key="14">
    <source>
        <dbReference type="PROSITE" id="PS50109"/>
    </source>
</evidence>
<dbReference type="GO" id="GO:0000155">
    <property type="term" value="F:phosphorelay sensor kinase activity"/>
    <property type="evidence" value="ECO:0007669"/>
    <property type="project" value="InterPro"/>
</dbReference>
<evidence type="ECO:0000313" key="16">
    <source>
        <dbReference type="EMBL" id="NDY90428.1"/>
    </source>
</evidence>
<feature type="transmembrane region" description="Helical" evidence="13">
    <location>
        <begin position="229"/>
        <end position="250"/>
    </location>
</feature>
<evidence type="ECO:0000256" key="3">
    <source>
        <dbReference type="ARBA" id="ARBA00022553"/>
    </source>
</evidence>
<dbReference type="PROSITE" id="PS50113">
    <property type="entry name" value="PAC"/>
    <property type="match status" value="1"/>
</dbReference>
<keyword evidence="13" id="KW-0472">Membrane</keyword>
<dbReference type="InterPro" id="IPR036890">
    <property type="entry name" value="HATPase_C_sf"/>
</dbReference>
<feature type="transmembrane region" description="Helical" evidence="13">
    <location>
        <begin position="163"/>
        <end position="185"/>
    </location>
</feature>
<keyword evidence="13" id="KW-1133">Transmembrane helix</keyword>
<dbReference type="Gene3D" id="1.10.287.130">
    <property type="match status" value="1"/>
</dbReference>
<dbReference type="Gene3D" id="3.30.565.10">
    <property type="entry name" value="Histidine kinase-like ATPase, C-terminal domain"/>
    <property type="match status" value="1"/>
</dbReference>
<dbReference type="Pfam" id="PF00512">
    <property type="entry name" value="HisKA"/>
    <property type="match status" value="1"/>
</dbReference>
<feature type="transmembrane region" description="Helical" evidence="13">
    <location>
        <begin position="287"/>
        <end position="305"/>
    </location>
</feature>
<dbReference type="InterPro" id="IPR003661">
    <property type="entry name" value="HisK_dim/P_dom"/>
</dbReference>
<dbReference type="SUPFAM" id="SSF55874">
    <property type="entry name" value="ATPase domain of HSP90 chaperone/DNA topoisomerase II/histidine kinase"/>
    <property type="match status" value="1"/>
</dbReference>
<keyword evidence="13" id="KW-0812">Transmembrane</keyword>
<comment type="function">
    <text evidence="9">Member of the two-component regulatory system BvgS/BvgA. Phosphorylates BvgA via a four-step phosphorelay in response to environmental signals.</text>
</comment>
<reference evidence="16 17" key="1">
    <citation type="submission" date="2020-02" db="EMBL/GenBank/DDBJ databases">
        <title>Ideonella bacterium strain TBM-1.</title>
        <authorList>
            <person name="Chen W.-M."/>
        </authorList>
    </citation>
    <scope>NUCLEOTIDE SEQUENCE [LARGE SCALE GENOMIC DNA]</scope>
    <source>
        <strain evidence="16 17">TBM-1</strain>
    </source>
</reference>
<dbReference type="CDD" id="cd00130">
    <property type="entry name" value="PAS"/>
    <property type="match status" value="1"/>
</dbReference>
<evidence type="ECO:0000313" key="17">
    <source>
        <dbReference type="Proteomes" id="UP000484255"/>
    </source>
</evidence>
<feature type="domain" description="Histidine kinase" evidence="14">
    <location>
        <begin position="1021"/>
        <end position="1244"/>
    </location>
</feature>
<feature type="transmembrane region" description="Helical" evidence="13">
    <location>
        <begin position="335"/>
        <end position="351"/>
    </location>
</feature>
<dbReference type="SUPFAM" id="SSF47384">
    <property type="entry name" value="Homodimeric domain of signal transducing histidine kinase"/>
    <property type="match status" value="1"/>
</dbReference>
<dbReference type="InterPro" id="IPR000700">
    <property type="entry name" value="PAS-assoc_C"/>
</dbReference>
<dbReference type="Gene3D" id="2.10.70.100">
    <property type="match status" value="1"/>
</dbReference>
<dbReference type="CDD" id="cd16922">
    <property type="entry name" value="HATPase_EvgS-ArcB-TorS-like"/>
    <property type="match status" value="1"/>
</dbReference>
<dbReference type="SMART" id="SM00086">
    <property type="entry name" value="PAC"/>
    <property type="match status" value="1"/>
</dbReference>
<evidence type="ECO:0000256" key="7">
    <source>
        <dbReference type="ARBA" id="ARBA00023012"/>
    </source>
</evidence>
<dbReference type="InterPro" id="IPR036097">
    <property type="entry name" value="HisK_dim/P_sf"/>
</dbReference>
<accession>A0A7C9PFJ3</accession>
<feature type="transmembrane region" description="Helical" evidence="13">
    <location>
        <begin position="28"/>
        <end position="50"/>
    </location>
</feature>
<dbReference type="Pfam" id="PF08447">
    <property type="entry name" value="PAS_3"/>
    <property type="match status" value="1"/>
</dbReference>
<name>A0A7C9PFJ3_9BURK</name>
<dbReference type="NCBIfam" id="TIGR00229">
    <property type="entry name" value="sensory_box"/>
    <property type="match status" value="1"/>
</dbReference>
<feature type="transmembrane region" description="Helical" evidence="13">
    <location>
        <begin position="56"/>
        <end position="80"/>
    </location>
</feature>
<feature type="transmembrane region" description="Helical" evidence="13">
    <location>
        <begin position="311"/>
        <end position="328"/>
    </location>
</feature>
<feature type="region of interest" description="Disordered" evidence="12">
    <location>
        <begin position="1"/>
        <end position="21"/>
    </location>
</feature>
<keyword evidence="7" id="KW-0902">Two-component regulatory system</keyword>
<dbReference type="InterPro" id="IPR013655">
    <property type="entry name" value="PAS_fold_3"/>
</dbReference>
<keyword evidence="8" id="KW-0843">Virulence</keyword>
<evidence type="ECO:0000256" key="1">
    <source>
        <dbReference type="ARBA" id="ARBA00000085"/>
    </source>
</evidence>
<dbReference type="PANTHER" id="PTHR43047">
    <property type="entry name" value="TWO-COMPONENT HISTIDINE PROTEIN KINASE"/>
    <property type="match status" value="1"/>
</dbReference>
<dbReference type="Proteomes" id="UP000484255">
    <property type="component" value="Unassembled WGS sequence"/>
</dbReference>
<dbReference type="InterPro" id="IPR000014">
    <property type="entry name" value="PAS"/>
</dbReference>
<dbReference type="EMBL" id="JAAGOH010000003">
    <property type="protein sequence ID" value="NDY90428.1"/>
    <property type="molecule type" value="Genomic_DNA"/>
</dbReference>
<dbReference type="EC" id="2.7.13.3" evidence="2"/>
<feature type="transmembrane region" description="Helical" evidence="13">
    <location>
        <begin position="92"/>
        <end position="113"/>
    </location>
</feature>
<dbReference type="CDD" id="cd00082">
    <property type="entry name" value="HisKA"/>
    <property type="match status" value="1"/>
</dbReference>
<dbReference type="InterPro" id="IPR035965">
    <property type="entry name" value="PAS-like_dom_sf"/>
</dbReference>
<feature type="transmembrane region" description="Helical" evidence="13">
    <location>
        <begin position="197"/>
        <end position="217"/>
    </location>
</feature>
<dbReference type="Pfam" id="PF02518">
    <property type="entry name" value="HATPase_c"/>
    <property type="match status" value="1"/>
</dbReference>
<dbReference type="SMART" id="SM00388">
    <property type="entry name" value="HisKA"/>
    <property type="match status" value="1"/>
</dbReference>
<evidence type="ECO:0000256" key="10">
    <source>
        <dbReference type="ARBA" id="ARBA00070152"/>
    </source>
</evidence>
<dbReference type="InterPro" id="IPR004358">
    <property type="entry name" value="Sig_transdc_His_kin-like_C"/>
</dbReference>
<feature type="compositionally biased region" description="Low complexity" evidence="12">
    <location>
        <begin position="1388"/>
        <end position="1405"/>
    </location>
</feature>
<comment type="catalytic activity">
    <reaction evidence="1">
        <text>ATP + protein L-histidine = ADP + protein N-phospho-L-histidine.</text>
        <dbReference type="EC" id="2.7.13.3"/>
    </reaction>
</comment>
<dbReference type="PANTHER" id="PTHR43047:SF64">
    <property type="entry name" value="HISTIDINE KINASE CONTAINING CHEY-HOMOLOGOUS RECEIVER DOMAIN AND PAS DOMAIN-RELATED"/>
    <property type="match status" value="1"/>
</dbReference>
<keyword evidence="3" id="KW-0597">Phosphoprotein</keyword>
<evidence type="ECO:0000256" key="11">
    <source>
        <dbReference type="SAM" id="Coils"/>
    </source>
</evidence>
<dbReference type="RefSeq" id="WP_163456278.1">
    <property type="nucleotide sequence ID" value="NZ_JAAGOH010000003.1"/>
</dbReference>
<dbReference type="SMART" id="SM00387">
    <property type="entry name" value="HATPase_c"/>
    <property type="match status" value="1"/>
</dbReference>
<sequence length="1495" mass="157021">MTDPTSAPLPPAAPATPSPNGEAGRAALLGQSMVAIIAFSLASVLLRAVVYPRGSVMATLPVGMGLLVLLPLVAALGLPWRGRQRLAELRRPLLALAGVAALLLLVVASLGGLRPWRQLVPLAAVLALTWHVLGHGVDPGAPAGRPWGGWPLHWGPPPRRPQWVLGLAVPVFLLALTVLTLRATGPGTSAGLPEAHLMYRGAGMFLLLLMGWAHQWSLHARDPAGDHRLALTSGLGGFVLGMMALHNLLYPWLQAHSTVQPVAPLSLMFFPLGAAVLLALRRWPGETTLRLALMVLLFTIVTSIWRNGAVALAFLSLLAYALAVMLPARAWRTMLGLWLAVLATTGAVLPAEALQPWFLQALQATGVLALTLHWARSLPATAQAAAWPAPSPPAAAVPQRLALPPLAAEQAEAGATPSGRQDSTSRHVGVATGTLVLLLAGLAGWQWRDDRLQAAHQVQQATVEASLQSLSTYLLLVEQLPHAMSPLLAWADPTPEVFAGWSAELLRPMGPGLSLQWAPQGRLALGAPRALAPAVRGLDLREHPGNGTTVRQLLQTGQGGWSPVFPKVEGGQAIAYFLPVASGSPSGPADGTAPTTRGLALAILHLPEGLAELPPLRDATLPLRLWLAPPGQPFRLAWQNEAATALDPPLLPTGDEAPPAGWLREQGEVEVLARLPAARPDAAALVRRAPGLQLRVEVGPPRGGAPAGLTTLAQVALLAALLCGWLSSEFTRHRLASARAGRLAAELGTTARLLDESVTGMLLFDGEGRLVLANEAGLQQMGRAHGTLSDLPLLAAPDLQALARQTLADGLPREQAVDLPGPAGSPGVRSLVLHLGRTRLAGQPHLLLQAVDISRQRQEQQAAEQARREAEANRERLAHAAEAAQLGVWIRELPSERLIWDARMFELYGLPAPSATPAVLEVPLWRPLVHPEDLPVVEASRLALVEGRGVYDPVFRIVLPDGRLRWLEGSAYLERDPQGRPTRVIGFSRDVTAARMAREALETALAAAQAASQAKSRFLATMSHELRTPLNAMLGTAQLLMRPDVSEAQRVRWAGTVLEAGHGLLAQVNQVLDYSKLEAGQPGLATEPFRPGWLLADVAALFRPLAQQKGLALSWHWAGPGDEPACQGDAGKLRQMLANLVSNALKFTTRGQVTLSARATGTLGGDGCLEFSVRDTGPGIAAQSQARLFLPFSQVDDPMTRPHGGTGLGLAIVRGLARAMQGEAGVESRPGQGARFWFTARCAPADQPLPAQRPALAAPALPPLRGEVLVAQDEGPARELLLASLTALGLSPRAVPAAALVCADGSGSGLGPAAAAPAVVLWALSGTVGQLPPALQAPGAPPVLALVADALPATRHAVLQAGFAEVLSPPLPLERLHEVLARWTATPDPGAAAAASGPSADGGPSARPPDPLQAAALRLALPGVQALLAQRKYAAVEALEQLVRQGQGGPWAAPLEQARQALDRMRYEDALQPLADLAARLDREAGAADAVSPPP</sequence>
<keyword evidence="6" id="KW-0418">Kinase</keyword>
<dbReference type="SUPFAM" id="SSF55785">
    <property type="entry name" value="PYP-like sensor domain (PAS domain)"/>
    <property type="match status" value="1"/>
</dbReference>
<feature type="region of interest" description="Disordered" evidence="12">
    <location>
        <begin position="1388"/>
        <end position="1411"/>
    </location>
</feature>
<keyword evidence="4" id="KW-0808">Transferase</keyword>
<keyword evidence="5" id="KW-0732">Signal</keyword>
<feature type="domain" description="PAC" evidence="15">
    <location>
        <begin position="951"/>
        <end position="1003"/>
    </location>
</feature>
<evidence type="ECO:0000256" key="13">
    <source>
        <dbReference type="SAM" id="Phobius"/>
    </source>
</evidence>
<evidence type="ECO:0000259" key="15">
    <source>
        <dbReference type="PROSITE" id="PS50113"/>
    </source>
</evidence>
<evidence type="ECO:0000256" key="8">
    <source>
        <dbReference type="ARBA" id="ARBA00023026"/>
    </source>
</evidence>
<feature type="transmembrane region" description="Helical" evidence="13">
    <location>
        <begin position="262"/>
        <end position="280"/>
    </location>
</feature>
<dbReference type="InterPro" id="IPR003594">
    <property type="entry name" value="HATPase_dom"/>
</dbReference>
<gene>
    <name evidence="16" type="ORF">G3A44_04360</name>
</gene>
<feature type="coiled-coil region" evidence="11">
    <location>
        <begin position="853"/>
        <end position="883"/>
    </location>
</feature>
<evidence type="ECO:0000256" key="4">
    <source>
        <dbReference type="ARBA" id="ARBA00022679"/>
    </source>
</evidence>
<proteinExistence type="predicted"/>
<keyword evidence="11" id="KW-0175">Coiled coil</keyword>
<dbReference type="InterPro" id="IPR005467">
    <property type="entry name" value="His_kinase_dom"/>
</dbReference>
<evidence type="ECO:0000256" key="5">
    <source>
        <dbReference type="ARBA" id="ARBA00022729"/>
    </source>
</evidence>
<comment type="caution">
    <text evidence="16">The sequence shown here is derived from an EMBL/GenBank/DDBJ whole genome shotgun (WGS) entry which is preliminary data.</text>
</comment>
<keyword evidence="17" id="KW-1185">Reference proteome</keyword>
<feature type="compositionally biased region" description="Pro residues" evidence="12">
    <location>
        <begin position="7"/>
        <end position="17"/>
    </location>
</feature>
<evidence type="ECO:0000256" key="6">
    <source>
        <dbReference type="ARBA" id="ARBA00022777"/>
    </source>
</evidence>
<dbReference type="PRINTS" id="PR00344">
    <property type="entry name" value="BCTRLSENSOR"/>
</dbReference>
<dbReference type="InterPro" id="IPR001610">
    <property type="entry name" value="PAC"/>
</dbReference>
<evidence type="ECO:0000256" key="2">
    <source>
        <dbReference type="ARBA" id="ARBA00012438"/>
    </source>
</evidence>
<organism evidence="16 17">
    <name type="scientific">Ideonella livida</name>
    <dbReference type="NCBI Taxonomy" id="2707176"/>
    <lineage>
        <taxon>Bacteria</taxon>
        <taxon>Pseudomonadati</taxon>
        <taxon>Pseudomonadota</taxon>
        <taxon>Betaproteobacteria</taxon>
        <taxon>Burkholderiales</taxon>
        <taxon>Sphaerotilaceae</taxon>
        <taxon>Ideonella</taxon>
    </lineage>
</organism>